<sequence length="164" mass="18648">MRCHPLGLDGVRADWCLGIRRTCRALVFLGMAIAMEKVAMPWRFRLLASSPWWLGVLHPSSWSLGVMFRSWSGARSPRVSSLVVLHHVASPVCWSDWTEVDDFLAAKNLSTLHKIMPAKCRAAPDLPMPRPRCFFVMLHLRCDGSTGQRLTTSRSRRIRPHSTR</sequence>
<reference evidence="2" key="1">
    <citation type="journal article" date="2013" name="Nature">
        <title>Draft genome of the wheat A-genome progenitor Triticum urartu.</title>
        <authorList>
            <person name="Ling H.Q."/>
            <person name="Zhao S."/>
            <person name="Liu D."/>
            <person name="Wang J."/>
            <person name="Sun H."/>
            <person name="Zhang C."/>
            <person name="Fan H."/>
            <person name="Li D."/>
            <person name="Dong L."/>
            <person name="Tao Y."/>
            <person name="Gao C."/>
            <person name="Wu H."/>
            <person name="Li Y."/>
            <person name="Cui Y."/>
            <person name="Guo X."/>
            <person name="Zheng S."/>
            <person name="Wang B."/>
            <person name="Yu K."/>
            <person name="Liang Q."/>
            <person name="Yang W."/>
            <person name="Lou X."/>
            <person name="Chen J."/>
            <person name="Feng M."/>
            <person name="Jian J."/>
            <person name="Zhang X."/>
            <person name="Luo G."/>
            <person name="Jiang Y."/>
            <person name="Liu J."/>
            <person name="Wang Z."/>
            <person name="Sha Y."/>
            <person name="Zhang B."/>
            <person name="Wu H."/>
            <person name="Tang D."/>
            <person name="Shen Q."/>
            <person name="Xue P."/>
            <person name="Zou S."/>
            <person name="Wang X."/>
            <person name="Liu X."/>
            <person name="Wang F."/>
            <person name="Yang Y."/>
            <person name="An X."/>
            <person name="Dong Z."/>
            <person name="Zhang K."/>
            <person name="Zhang X."/>
            <person name="Luo M.C."/>
            <person name="Dvorak J."/>
            <person name="Tong Y."/>
            <person name="Wang J."/>
            <person name="Yang H."/>
            <person name="Li Z."/>
            <person name="Wang D."/>
            <person name="Zhang A."/>
            <person name="Wang J."/>
        </authorList>
    </citation>
    <scope>NUCLEOTIDE SEQUENCE</scope>
    <source>
        <strain evidence="2">cv. G1812</strain>
    </source>
</reference>
<dbReference type="Proteomes" id="UP000015106">
    <property type="component" value="Chromosome 1"/>
</dbReference>
<organism evidence="1 2">
    <name type="scientific">Triticum urartu</name>
    <name type="common">Red wild einkorn</name>
    <name type="synonym">Crithodium urartu</name>
    <dbReference type="NCBI Taxonomy" id="4572"/>
    <lineage>
        <taxon>Eukaryota</taxon>
        <taxon>Viridiplantae</taxon>
        <taxon>Streptophyta</taxon>
        <taxon>Embryophyta</taxon>
        <taxon>Tracheophyta</taxon>
        <taxon>Spermatophyta</taxon>
        <taxon>Magnoliopsida</taxon>
        <taxon>Liliopsida</taxon>
        <taxon>Poales</taxon>
        <taxon>Poaceae</taxon>
        <taxon>BOP clade</taxon>
        <taxon>Pooideae</taxon>
        <taxon>Triticodae</taxon>
        <taxon>Triticeae</taxon>
        <taxon>Triticinae</taxon>
        <taxon>Triticum</taxon>
    </lineage>
</organism>
<proteinExistence type="predicted"/>
<protein>
    <submittedName>
        <fullName evidence="1">Uncharacterized protein</fullName>
    </submittedName>
</protein>
<dbReference type="AlphaFoldDB" id="A0A8R7JXM7"/>
<dbReference type="EnsemblPlants" id="TuG1812G0100001378.01.T02">
    <property type="protein sequence ID" value="TuG1812G0100001378.01.T02.cds364663"/>
    <property type="gene ID" value="TuG1812G0100001378.01"/>
</dbReference>
<accession>A0A8R7JXM7</accession>
<keyword evidence="2" id="KW-1185">Reference proteome</keyword>
<reference evidence="1" key="2">
    <citation type="submission" date="2018-03" db="EMBL/GenBank/DDBJ databases">
        <title>The Triticum urartu genome reveals the dynamic nature of wheat genome evolution.</title>
        <authorList>
            <person name="Ling H."/>
            <person name="Ma B."/>
            <person name="Shi X."/>
            <person name="Liu H."/>
            <person name="Dong L."/>
            <person name="Sun H."/>
            <person name="Cao Y."/>
            <person name="Gao Q."/>
            <person name="Zheng S."/>
            <person name="Li Y."/>
            <person name="Yu Y."/>
            <person name="Du H."/>
            <person name="Qi M."/>
            <person name="Li Y."/>
            <person name="Yu H."/>
            <person name="Cui Y."/>
            <person name="Wang N."/>
            <person name="Chen C."/>
            <person name="Wu H."/>
            <person name="Zhao Y."/>
            <person name="Zhang J."/>
            <person name="Li Y."/>
            <person name="Zhou W."/>
            <person name="Zhang B."/>
            <person name="Hu W."/>
            <person name="Eijk M."/>
            <person name="Tang J."/>
            <person name="Witsenboer H."/>
            <person name="Zhao S."/>
            <person name="Li Z."/>
            <person name="Zhang A."/>
            <person name="Wang D."/>
            <person name="Liang C."/>
        </authorList>
    </citation>
    <scope>NUCLEOTIDE SEQUENCE [LARGE SCALE GENOMIC DNA]</scope>
    <source>
        <strain evidence="1">cv. G1812</strain>
    </source>
</reference>
<name>A0A8R7JXM7_TRIUA</name>
<dbReference type="Gramene" id="TuG1812G0100001378.01.T02">
    <property type="protein sequence ID" value="TuG1812G0100001378.01.T02.cds364663"/>
    <property type="gene ID" value="TuG1812G0100001378.01"/>
</dbReference>
<reference evidence="1" key="3">
    <citation type="submission" date="2022-06" db="UniProtKB">
        <authorList>
            <consortium name="EnsemblPlants"/>
        </authorList>
    </citation>
    <scope>IDENTIFICATION</scope>
</reference>
<evidence type="ECO:0000313" key="1">
    <source>
        <dbReference type="EnsemblPlants" id="TuG1812G0100001378.01.T02.cds364663"/>
    </source>
</evidence>
<evidence type="ECO:0000313" key="2">
    <source>
        <dbReference type="Proteomes" id="UP000015106"/>
    </source>
</evidence>